<evidence type="ECO:0008006" key="5">
    <source>
        <dbReference type="Google" id="ProtNLM"/>
    </source>
</evidence>
<name>A0A969WAD5_9GAMM</name>
<feature type="compositionally biased region" description="Basic and acidic residues" evidence="1">
    <location>
        <begin position="113"/>
        <end position="123"/>
    </location>
</feature>
<comment type="caution">
    <text evidence="3">The sequence shown here is derived from an EMBL/GenBank/DDBJ whole genome shotgun (WGS) entry which is preliminary data.</text>
</comment>
<gene>
    <name evidence="3" type="ORF">G7Y82_15515</name>
</gene>
<reference evidence="3" key="1">
    <citation type="submission" date="2020-03" db="EMBL/GenBank/DDBJ databases">
        <title>Solimonas marina sp. nov., isolated from deep seawater of the Pacific Ocean.</title>
        <authorList>
            <person name="Liu X."/>
            <person name="Lai Q."/>
            <person name="Sun F."/>
            <person name="Gai Y."/>
            <person name="Li G."/>
            <person name="Shao Z."/>
        </authorList>
    </citation>
    <scope>NUCLEOTIDE SEQUENCE</scope>
    <source>
        <strain evidence="3">C16B3</strain>
    </source>
</reference>
<evidence type="ECO:0000256" key="2">
    <source>
        <dbReference type="SAM" id="SignalP"/>
    </source>
</evidence>
<organism evidence="3 4">
    <name type="scientific">Solimonas marina</name>
    <dbReference type="NCBI Taxonomy" id="2714601"/>
    <lineage>
        <taxon>Bacteria</taxon>
        <taxon>Pseudomonadati</taxon>
        <taxon>Pseudomonadota</taxon>
        <taxon>Gammaproteobacteria</taxon>
        <taxon>Nevskiales</taxon>
        <taxon>Nevskiaceae</taxon>
        <taxon>Solimonas</taxon>
    </lineage>
</organism>
<feature type="region of interest" description="Disordered" evidence="1">
    <location>
        <begin position="108"/>
        <end position="131"/>
    </location>
</feature>
<keyword evidence="2" id="KW-0732">Signal</keyword>
<dbReference type="AlphaFoldDB" id="A0A969WAD5"/>
<keyword evidence="4" id="KW-1185">Reference proteome</keyword>
<dbReference type="EMBL" id="JAAVXB010000009">
    <property type="protein sequence ID" value="NKF23726.1"/>
    <property type="molecule type" value="Genomic_DNA"/>
</dbReference>
<protein>
    <recommendedName>
        <fullName evidence="5">Lipoprotein</fullName>
    </recommendedName>
</protein>
<dbReference type="Proteomes" id="UP000653472">
    <property type="component" value="Unassembled WGS sequence"/>
</dbReference>
<dbReference type="RefSeq" id="WP_168149046.1">
    <property type="nucleotide sequence ID" value="NZ_JAAVXB010000009.1"/>
</dbReference>
<proteinExistence type="predicted"/>
<evidence type="ECO:0000313" key="4">
    <source>
        <dbReference type="Proteomes" id="UP000653472"/>
    </source>
</evidence>
<evidence type="ECO:0000313" key="3">
    <source>
        <dbReference type="EMBL" id="NKF23726.1"/>
    </source>
</evidence>
<sequence>MIKYAVALIGALACGAAQADVGVSVSVGQPGFYGQINVGNMPAPQLVYPQAVIVQRVAAPPPPVYLHVPPGHEKHWSQHCAQYHACGRPVYFVQDNWYNSVYVPDYQRRHGPPGHDRHDEGHGHGHGHDHH</sequence>
<feature type="chain" id="PRO_5037652118" description="Lipoprotein" evidence="2">
    <location>
        <begin position="20"/>
        <end position="131"/>
    </location>
</feature>
<accession>A0A969WAD5</accession>
<evidence type="ECO:0000256" key="1">
    <source>
        <dbReference type="SAM" id="MobiDB-lite"/>
    </source>
</evidence>
<feature type="signal peptide" evidence="2">
    <location>
        <begin position="1"/>
        <end position="19"/>
    </location>
</feature>